<evidence type="ECO:0000313" key="18">
    <source>
        <dbReference type="EMBL" id="AKP51293.1"/>
    </source>
</evidence>
<dbReference type="Gene3D" id="3.40.50.720">
    <property type="entry name" value="NAD(P)-binding Rossmann-like Domain"/>
    <property type="match status" value="1"/>
</dbReference>
<comment type="similarity">
    <text evidence="4 15">Belongs to the aspartate-semialdehyde dehydrogenase family.</text>
</comment>
<dbReference type="GO" id="GO:0071266">
    <property type="term" value="P:'de novo' L-methionine biosynthetic process"/>
    <property type="evidence" value="ECO:0007669"/>
    <property type="project" value="UniProtKB-UniRule"/>
</dbReference>
<keyword evidence="12 15" id="KW-0457">Lysine biosynthesis</keyword>
<dbReference type="UniPathway" id="UPA00034">
    <property type="reaction ID" value="UER00016"/>
</dbReference>
<dbReference type="InterPro" id="IPR036291">
    <property type="entry name" value="NAD(P)-bd_dom_sf"/>
</dbReference>
<dbReference type="GO" id="GO:0009097">
    <property type="term" value="P:isoleucine biosynthetic process"/>
    <property type="evidence" value="ECO:0007669"/>
    <property type="project" value="UniProtKB-UniRule"/>
</dbReference>
<comment type="pathway">
    <text evidence="3 15">Amino-acid biosynthesis; L-threonine biosynthesis; L-threonine from L-aspartate: step 2/5.</text>
</comment>
<accession>A0A0H4PEQ6</accession>
<dbReference type="InterPro" id="IPR012280">
    <property type="entry name" value="Semialdhyde_DH_dimer_dom"/>
</dbReference>
<evidence type="ECO:0000256" key="8">
    <source>
        <dbReference type="ARBA" id="ARBA00022697"/>
    </source>
</evidence>
<dbReference type="EMBL" id="CP012040">
    <property type="protein sequence ID" value="AKP51293.1"/>
    <property type="molecule type" value="Genomic_DNA"/>
</dbReference>
<comment type="caution">
    <text evidence="15">Lacks conserved residue(s) required for the propagation of feature annotation.</text>
</comment>
<protein>
    <recommendedName>
        <fullName evidence="6 15">Aspartate-semialdehyde dehydrogenase</fullName>
        <shortName evidence="15">ASA dehydrogenase</shortName>
        <shortName evidence="15">ASADH</shortName>
        <ecNumber evidence="6 15">1.2.1.11</ecNumber>
    </recommendedName>
    <alternativeName>
        <fullName evidence="15">Aspartate-beta-semialdehyde dehydrogenase</fullName>
    </alternativeName>
</protein>
<feature type="binding site" evidence="15">
    <location>
        <begin position="9"/>
        <end position="12"/>
    </location>
    <ligand>
        <name>NADP(+)</name>
        <dbReference type="ChEBI" id="CHEBI:58349"/>
    </ligand>
</feature>
<keyword evidence="9 15" id="KW-0521">NADP</keyword>
<dbReference type="PATRIC" id="fig|320787.5.peg.2055"/>
<evidence type="ECO:0000256" key="13">
    <source>
        <dbReference type="ARBA" id="ARBA00023167"/>
    </source>
</evidence>
<dbReference type="GO" id="GO:0009089">
    <property type="term" value="P:lysine biosynthetic process via diaminopimelate"/>
    <property type="evidence" value="ECO:0007669"/>
    <property type="project" value="UniProtKB-UniRule"/>
</dbReference>
<dbReference type="InterPro" id="IPR012080">
    <property type="entry name" value="Asp_semialdehyde_DH"/>
</dbReference>
<evidence type="ECO:0000256" key="15">
    <source>
        <dbReference type="HAMAP-Rule" id="MF_02121"/>
    </source>
</evidence>
<evidence type="ECO:0000256" key="11">
    <source>
        <dbReference type="ARBA" id="ARBA00023002"/>
    </source>
</evidence>
<sequence length="329" mass="36137">MKLAVVGATGLVGSEILEVLGEHNFPFDELLLVASERSAGKKIAYKGKEYTVIGLKQAVAEKPDVAIFSAGGGTSQEWAPQFAEVGTIVIDNSSAWRMDPSKKLVVPEINGKSLRIDDRIIANPNCSTIQMVLALAPLHEKYGIKRIVVSTYQSVTGTGKDAVDQMMAERKGETAKMVYPYKIDLNVLPHIDVFQENGYTKEEMKMINETKKIFGDDSIQVTATAVRIPVMGGHSEAVNVEFNNDFDLAEVKELLANTSGVIVEDDPANNIYPMPLNAHKKDEVFVGRLRRDETQANTLNMWIVADNLRKGAATNAVQIAEYLLEHSMV</sequence>
<organism evidence="18 19">
    <name type="scientific">Cyclobacterium amurskyense</name>
    <dbReference type="NCBI Taxonomy" id="320787"/>
    <lineage>
        <taxon>Bacteria</taxon>
        <taxon>Pseudomonadati</taxon>
        <taxon>Bacteroidota</taxon>
        <taxon>Cytophagia</taxon>
        <taxon>Cytophagales</taxon>
        <taxon>Cyclobacteriaceae</taxon>
        <taxon>Cyclobacterium</taxon>
    </lineage>
</organism>
<evidence type="ECO:0000256" key="7">
    <source>
        <dbReference type="ARBA" id="ARBA00022605"/>
    </source>
</evidence>
<keyword evidence="13 15" id="KW-0486">Methionine biosynthesis</keyword>
<dbReference type="STRING" id="320787.CA2015_1863"/>
<dbReference type="PIRSF" id="PIRSF000148">
    <property type="entry name" value="ASA_dh"/>
    <property type="match status" value="1"/>
</dbReference>
<keyword evidence="11 15" id="KW-0560">Oxidoreductase</keyword>
<dbReference type="NCBIfam" id="NF011456">
    <property type="entry name" value="PRK14874.1"/>
    <property type="match status" value="1"/>
</dbReference>
<dbReference type="AlphaFoldDB" id="A0A0H4PEQ6"/>
<dbReference type="CDD" id="cd18131">
    <property type="entry name" value="ASADH_C_bac_euk_like"/>
    <property type="match status" value="1"/>
</dbReference>
<dbReference type="RefSeq" id="WP_048641643.1">
    <property type="nucleotide sequence ID" value="NZ_CAXBGM010000104.1"/>
</dbReference>
<evidence type="ECO:0000313" key="19">
    <source>
        <dbReference type="Proteomes" id="UP000036520"/>
    </source>
</evidence>
<comment type="pathway">
    <text evidence="1 15">Amino-acid biosynthesis; L-methionine biosynthesis via de novo pathway; L-homoserine from L-aspartate: step 2/3.</text>
</comment>
<feature type="active site" description="Proton acceptor" evidence="15 16">
    <location>
        <position position="234"/>
    </location>
</feature>
<feature type="active site" description="Acyl-thioester intermediate" evidence="15 16">
    <location>
        <position position="126"/>
    </location>
</feature>
<dbReference type="OrthoDB" id="9805684at2"/>
<dbReference type="NCBIfam" id="TIGR01296">
    <property type="entry name" value="asd_B"/>
    <property type="match status" value="1"/>
</dbReference>
<comment type="function">
    <text evidence="15">Catalyzes the NADPH-dependent formation of L-aspartate-semialdehyde (L-ASA) by the reductive dephosphorylation of L-aspartyl-4-phosphate.</text>
</comment>
<dbReference type="GO" id="GO:0009088">
    <property type="term" value="P:threonine biosynthetic process"/>
    <property type="evidence" value="ECO:0007669"/>
    <property type="project" value="UniProtKB-UniRule"/>
</dbReference>
<evidence type="ECO:0000256" key="12">
    <source>
        <dbReference type="ARBA" id="ARBA00023154"/>
    </source>
</evidence>
<dbReference type="CDD" id="cd02316">
    <property type="entry name" value="VcASADH2_like_N"/>
    <property type="match status" value="1"/>
</dbReference>
<dbReference type="EC" id="1.2.1.11" evidence="6 15"/>
<feature type="binding site" evidence="15">
    <location>
        <position position="227"/>
    </location>
    <ligand>
        <name>substrate</name>
    </ligand>
</feature>
<feature type="binding site" evidence="15">
    <location>
        <position position="153"/>
    </location>
    <ligand>
        <name>substrate</name>
    </ligand>
</feature>
<gene>
    <name evidence="15" type="primary">asd</name>
    <name evidence="18" type="ORF">CA2015_1863</name>
</gene>
<dbReference type="GO" id="GO:0050661">
    <property type="term" value="F:NADP binding"/>
    <property type="evidence" value="ECO:0007669"/>
    <property type="project" value="UniProtKB-UniRule"/>
</dbReference>
<dbReference type="UniPathway" id="UPA00051">
    <property type="reaction ID" value="UER00464"/>
</dbReference>
<dbReference type="InterPro" id="IPR005986">
    <property type="entry name" value="Asp_semialdehyde_DH_beta"/>
</dbReference>
<evidence type="ECO:0000256" key="6">
    <source>
        <dbReference type="ARBA" id="ARBA00013120"/>
    </source>
</evidence>
<dbReference type="SMART" id="SM00859">
    <property type="entry name" value="Semialdhyde_dh"/>
    <property type="match status" value="1"/>
</dbReference>
<keyword evidence="8 15" id="KW-0791">Threonine biosynthesis</keyword>
<evidence type="ECO:0000256" key="4">
    <source>
        <dbReference type="ARBA" id="ARBA00010584"/>
    </source>
</evidence>
<evidence type="ECO:0000256" key="1">
    <source>
        <dbReference type="ARBA" id="ARBA00005021"/>
    </source>
</evidence>
<evidence type="ECO:0000256" key="2">
    <source>
        <dbReference type="ARBA" id="ARBA00005076"/>
    </source>
</evidence>
<dbReference type="Pfam" id="PF02774">
    <property type="entry name" value="Semialdhyde_dhC"/>
    <property type="match status" value="1"/>
</dbReference>
<feature type="binding site" evidence="15">
    <location>
        <begin position="37"/>
        <end position="38"/>
    </location>
    <ligand>
        <name>NADP(+)</name>
        <dbReference type="ChEBI" id="CHEBI:58349"/>
    </ligand>
</feature>
<name>A0A0H4PEQ6_9BACT</name>
<dbReference type="SUPFAM" id="SSF55347">
    <property type="entry name" value="Glyceraldehyde-3-phosphate dehydrogenase-like, C-terminal domain"/>
    <property type="match status" value="1"/>
</dbReference>
<evidence type="ECO:0000256" key="10">
    <source>
        <dbReference type="ARBA" id="ARBA00022915"/>
    </source>
</evidence>
<dbReference type="Gene3D" id="3.30.360.10">
    <property type="entry name" value="Dihydrodipicolinate Reductase, domain 2"/>
    <property type="match status" value="1"/>
</dbReference>
<dbReference type="GO" id="GO:0004073">
    <property type="term" value="F:aspartate-semialdehyde dehydrogenase activity"/>
    <property type="evidence" value="ECO:0007669"/>
    <property type="project" value="UniProtKB-UniRule"/>
</dbReference>
<dbReference type="PANTHER" id="PTHR46278">
    <property type="entry name" value="DEHYDROGENASE, PUTATIVE-RELATED"/>
    <property type="match status" value="1"/>
</dbReference>
<dbReference type="HAMAP" id="MF_02121">
    <property type="entry name" value="ASADH"/>
    <property type="match status" value="1"/>
</dbReference>
<evidence type="ECO:0000256" key="9">
    <source>
        <dbReference type="ARBA" id="ARBA00022857"/>
    </source>
</evidence>
<dbReference type="GO" id="GO:0051287">
    <property type="term" value="F:NAD binding"/>
    <property type="evidence" value="ECO:0007669"/>
    <property type="project" value="InterPro"/>
</dbReference>
<evidence type="ECO:0000256" key="16">
    <source>
        <dbReference type="PIRSR" id="PIRSR000148-1"/>
    </source>
</evidence>
<dbReference type="Proteomes" id="UP000036520">
    <property type="component" value="Chromosome"/>
</dbReference>
<feature type="binding site" evidence="15">
    <location>
        <position position="307"/>
    </location>
    <ligand>
        <name>NADP(+)</name>
        <dbReference type="ChEBI" id="CHEBI:58349"/>
    </ligand>
</feature>
<dbReference type="Pfam" id="PF01118">
    <property type="entry name" value="Semialdhyde_dh"/>
    <property type="match status" value="1"/>
</dbReference>
<feature type="binding site" evidence="15">
    <location>
        <position position="97"/>
    </location>
    <ligand>
        <name>phosphate</name>
        <dbReference type="ChEBI" id="CHEBI:43474"/>
    </ligand>
</feature>
<dbReference type="KEGG" id="camu:CA2015_1863"/>
<keyword evidence="19" id="KW-1185">Reference proteome</keyword>
<comment type="catalytic activity">
    <reaction evidence="14 15">
        <text>L-aspartate 4-semialdehyde + phosphate + NADP(+) = 4-phospho-L-aspartate + NADPH + H(+)</text>
        <dbReference type="Rhea" id="RHEA:24284"/>
        <dbReference type="ChEBI" id="CHEBI:15378"/>
        <dbReference type="ChEBI" id="CHEBI:43474"/>
        <dbReference type="ChEBI" id="CHEBI:57535"/>
        <dbReference type="ChEBI" id="CHEBI:57783"/>
        <dbReference type="ChEBI" id="CHEBI:58349"/>
        <dbReference type="ChEBI" id="CHEBI:537519"/>
        <dbReference type="EC" id="1.2.1.11"/>
    </reaction>
</comment>
<evidence type="ECO:0000256" key="5">
    <source>
        <dbReference type="ARBA" id="ARBA00011738"/>
    </source>
</evidence>
<dbReference type="InterPro" id="IPR000534">
    <property type="entry name" value="Semialdehyde_DH_NAD-bd"/>
</dbReference>
<keyword evidence="10 15" id="KW-0220">Diaminopimelate biosynthesis</keyword>
<reference evidence="18 19" key="1">
    <citation type="submission" date="2015-07" db="EMBL/GenBank/DDBJ databases">
        <authorList>
            <person name="Kim K.M."/>
        </authorList>
    </citation>
    <scope>NUCLEOTIDE SEQUENCE [LARGE SCALE GENOMIC DNA]</scope>
    <source>
        <strain evidence="18 19">KCTC 12363</strain>
    </source>
</reference>
<dbReference type="GO" id="GO:0046983">
    <property type="term" value="F:protein dimerization activity"/>
    <property type="evidence" value="ECO:0007669"/>
    <property type="project" value="InterPro"/>
</dbReference>
<evidence type="ECO:0000256" key="14">
    <source>
        <dbReference type="ARBA" id="ARBA00047891"/>
    </source>
</evidence>
<feature type="domain" description="Semialdehyde dehydrogenase NAD-binding" evidence="17">
    <location>
        <begin position="2"/>
        <end position="117"/>
    </location>
</feature>
<keyword evidence="7 15" id="KW-0028">Amino-acid biosynthesis</keyword>
<dbReference type="UniPathway" id="UPA00050">
    <property type="reaction ID" value="UER00463"/>
</dbReference>
<comment type="subunit">
    <text evidence="5 15">Homodimer.</text>
</comment>
<evidence type="ECO:0000256" key="3">
    <source>
        <dbReference type="ARBA" id="ARBA00005097"/>
    </source>
</evidence>
<dbReference type="PANTHER" id="PTHR46278:SF2">
    <property type="entry name" value="ASPARTATE-SEMIALDEHYDE DEHYDROGENASE"/>
    <property type="match status" value="1"/>
</dbReference>
<dbReference type="SUPFAM" id="SSF51735">
    <property type="entry name" value="NAD(P)-binding Rossmann-fold domains"/>
    <property type="match status" value="1"/>
</dbReference>
<evidence type="ECO:0000259" key="17">
    <source>
        <dbReference type="SMART" id="SM00859"/>
    </source>
</evidence>
<comment type="pathway">
    <text evidence="2 15">Amino-acid biosynthesis; L-lysine biosynthesis via DAP pathway; (S)-tetrahydrodipicolinate from L-aspartate: step 2/4.</text>
</comment>
<dbReference type="GO" id="GO:0019877">
    <property type="term" value="P:diaminopimelate biosynthetic process"/>
    <property type="evidence" value="ECO:0007669"/>
    <property type="project" value="UniProtKB-UniRule"/>
</dbReference>
<proteinExistence type="inferred from homology"/>